<protein>
    <submittedName>
        <fullName evidence="1">DsrE family protein</fullName>
    </submittedName>
</protein>
<organism evidence="1 2">
    <name type="scientific">Heliomicrobium undosum</name>
    <dbReference type="NCBI Taxonomy" id="121734"/>
    <lineage>
        <taxon>Bacteria</taxon>
        <taxon>Bacillati</taxon>
        <taxon>Bacillota</taxon>
        <taxon>Clostridia</taxon>
        <taxon>Eubacteriales</taxon>
        <taxon>Heliobacteriaceae</taxon>
        <taxon>Heliomicrobium</taxon>
    </lineage>
</organism>
<reference evidence="1 2" key="1">
    <citation type="submission" date="2020-01" db="EMBL/GenBank/DDBJ databases">
        <title>Whole-genome sequence of Heliobacterium undosum DSM 13378.</title>
        <authorList>
            <person name="Kyndt J.A."/>
            <person name="Meyer T.E."/>
        </authorList>
    </citation>
    <scope>NUCLEOTIDE SEQUENCE [LARGE SCALE GENOMIC DNA]</scope>
    <source>
        <strain evidence="1 2">DSM 13378</strain>
    </source>
</reference>
<dbReference type="OrthoDB" id="9805634at2"/>
<name>A0A845LD46_9FIRM</name>
<gene>
    <name evidence="1" type="ORF">GTO91_14070</name>
</gene>
<dbReference type="SUPFAM" id="SSF75169">
    <property type="entry name" value="DsrEFH-like"/>
    <property type="match status" value="1"/>
</dbReference>
<proteinExistence type="predicted"/>
<keyword evidence="2" id="KW-1185">Reference proteome</keyword>
<evidence type="ECO:0000313" key="2">
    <source>
        <dbReference type="Proteomes" id="UP000463470"/>
    </source>
</evidence>
<comment type="caution">
    <text evidence="1">The sequence shown here is derived from an EMBL/GenBank/DDBJ whole genome shotgun (WGS) entry which is preliminary data.</text>
</comment>
<dbReference type="Pfam" id="PF02635">
    <property type="entry name" value="DsrE"/>
    <property type="match status" value="1"/>
</dbReference>
<sequence length="119" mass="13171">MNPNETAPSRLVVLWTNGDKDVAEKMALLYTLNSKLRGWWPEVTLIVWGPSTKLLSESKDLQAYLAKIIEAGVNVEACKVCTDMYGISAQLEALGVDVRLMGQPLTEYLKDGNCRVITV</sequence>
<accession>A0A845LD46</accession>
<dbReference type="Proteomes" id="UP000463470">
    <property type="component" value="Unassembled WGS sequence"/>
</dbReference>
<evidence type="ECO:0000313" key="1">
    <source>
        <dbReference type="EMBL" id="MZP30841.1"/>
    </source>
</evidence>
<dbReference type="InterPro" id="IPR027396">
    <property type="entry name" value="DsrEFH-like"/>
</dbReference>
<dbReference type="AlphaFoldDB" id="A0A845LD46"/>
<dbReference type="Gene3D" id="3.40.1260.10">
    <property type="entry name" value="DsrEFH-like"/>
    <property type="match status" value="1"/>
</dbReference>
<dbReference type="InterPro" id="IPR003787">
    <property type="entry name" value="Sulphur_relay_DsrE/F-like"/>
</dbReference>
<dbReference type="RefSeq" id="WP_161259365.1">
    <property type="nucleotide sequence ID" value="NZ_WXEY01000020.1"/>
</dbReference>
<dbReference type="EMBL" id="WXEY01000020">
    <property type="protein sequence ID" value="MZP30841.1"/>
    <property type="molecule type" value="Genomic_DNA"/>
</dbReference>